<evidence type="ECO:0000313" key="7">
    <source>
        <dbReference type="EMBL" id="KUP04378.1"/>
    </source>
</evidence>
<feature type="domain" description="Cell envelope-related transcriptional attenuator" evidence="6">
    <location>
        <begin position="89"/>
        <end position="237"/>
    </location>
</feature>
<accession>A0A147K4K2</accession>
<evidence type="ECO:0000256" key="5">
    <source>
        <dbReference type="SAM" id="Phobius"/>
    </source>
</evidence>
<evidence type="ECO:0000313" key="8">
    <source>
        <dbReference type="Proteomes" id="UP000074108"/>
    </source>
</evidence>
<dbReference type="Pfam" id="PF03816">
    <property type="entry name" value="LytR_cpsA_psr"/>
    <property type="match status" value="1"/>
</dbReference>
<protein>
    <submittedName>
        <fullName evidence="7">LytR family transcriptional regulator</fullName>
    </submittedName>
</protein>
<comment type="caution">
    <text evidence="7">The sequence shown here is derived from an EMBL/GenBank/DDBJ whole genome shotgun (WGS) entry which is preliminary data.</text>
</comment>
<comment type="similarity">
    <text evidence="1">Belongs to the LytR/CpsA/Psr (LCP) family.</text>
</comment>
<evidence type="ECO:0000256" key="3">
    <source>
        <dbReference type="ARBA" id="ARBA00022968"/>
    </source>
</evidence>
<dbReference type="InterPro" id="IPR004474">
    <property type="entry name" value="LytR_CpsA_psr"/>
</dbReference>
<dbReference type="Proteomes" id="UP000074108">
    <property type="component" value="Unassembled WGS sequence"/>
</dbReference>
<reference evidence="7 8" key="1">
    <citation type="journal article" date="2016" name="Front. Microbiol.">
        <title>Microevolution Analysis of Bacillus coahuilensis Unveils Differences in Phosphorus Acquisition Strategies and Their Regulation.</title>
        <authorList>
            <person name="Gomez-Lunar Z."/>
            <person name="Hernandez-Gonzalez I."/>
            <person name="Rodriguez-Torres M.D."/>
            <person name="Souza V."/>
            <person name="Olmedo-Alvarez G."/>
        </authorList>
    </citation>
    <scope>NUCLEOTIDE SEQUENCE [LARGE SCALE GENOMIC DNA]</scope>
    <source>
        <strain evidence="8">p1.1.43</strain>
    </source>
</reference>
<dbReference type="RefSeq" id="WP_010175105.1">
    <property type="nucleotide sequence ID" value="NZ_LDYG01000051.1"/>
</dbReference>
<feature type="transmembrane region" description="Helical" evidence="5">
    <location>
        <begin position="20"/>
        <end position="42"/>
    </location>
</feature>
<dbReference type="Gene3D" id="3.40.630.190">
    <property type="entry name" value="LCP protein"/>
    <property type="match status" value="1"/>
</dbReference>
<dbReference type="PANTHER" id="PTHR33392:SF10">
    <property type="entry name" value="POLYISOPRENYL-TEICHOIC ACID--PEPTIDOGLYCAN TEICHOIC ACID TRANSFERASE TAGV"/>
    <property type="match status" value="1"/>
</dbReference>
<keyword evidence="3" id="KW-0735">Signal-anchor</keyword>
<evidence type="ECO:0000256" key="1">
    <source>
        <dbReference type="ARBA" id="ARBA00006068"/>
    </source>
</evidence>
<dbReference type="OrthoDB" id="27330at2"/>
<proteinExistence type="inferred from homology"/>
<name>A0A147K4K2_9BACI</name>
<keyword evidence="2 5" id="KW-0812">Transmembrane</keyword>
<dbReference type="AlphaFoldDB" id="A0A147K4K2"/>
<evidence type="ECO:0000256" key="2">
    <source>
        <dbReference type="ARBA" id="ARBA00022692"/>
    </source>
</evidence>
<dbReference type="NCBIfam" id="TIGR00350">
    <property type="entry name" value="lytR_cpsA_psr"/>
    <property type="match status" value="1"/>
</dbReference>
<dbReference type="PATRIC" id="fig|1150625.3.peg.3206"/>
<sequence length="335" mass="37750">MDRIQLKQQRKKKRLLKRLVLTSIMIMGAIALYFGYTVFSVYNAASNSYSELERGMKSELRTEEVKITKEPFSMLIMGIEDYSSEGVGRTDSLMVATIDPVNKSVKLLSIPRDTLVDIPGEGEDKINHAYAKGKKDLTIATVEEFLDIPIDYYTTIGFKGFKEIINEIGGITVDVPFDFYENSDVDNSKIYFTEGEMNLNGEEALAYARMRKQDPRGDFGRNERQQEVIQAAIDKLLSPTNLLKIDSIAQHIGDNVETNFKVSDALAVQSKFKDFNTSSIEKLSITGTDVRYSGIYYFQADPVELTEVKSALKAHLNHISSTVKNSEIDEVNEEL</sequence>
<evidence type="ECO:0000259" key="6">
    <source>
        <dbReference type="Pfam" id="PF03816"/>
    </source>
</evidence>
<dbReference type="InterPro" id="IPR050922">
    <property type="entry name" value="LytR/CpsA/Psr_CW_biosynth"/>
</dbReference>
<keyword evidence="4 5" id="KW-1133">Transmembrane helix</keyword>
<keyword evidence="8" id="KW-1185">Reference proteome</keyword>
<gene>
    <name evidence="7" type="ORF">Q75_15365</name>
</gene>
<dbReference type="GO" id="GO:0071555">
    <property type="term" value="P:cell wall organization"/>
    <property type="evidence" value="ECO:0007669"/>
    <property type="project" value="UniProtKB-KW"/>
</dbReference>
<evidence type="ECO:0000256" key="4">
    <source>
        <dbReference type="ARBA" id="ARBA00022989"/>
    </source>
</evidence>
<organism evidence="7 8">
    <name type="scientific">Bacillus coahuilensis p1.1.43</name>
    <dbReference type="NCBI Taxonomy" id="1150625"/>
    <lineage>
        <taxon>Bacteria</taxon>
        <taxon>Bacillati</taxon>
        <taxon>Bacillota</taxon>
        <taxon>Bacilli</taxon>
        <taxon>Bacillales</taxon>
        <taxon>Bacillaceae</taxon>
        <taxon>Bacillus</taxon>
    </lineage>
</organism>
<dbReference type="STRING" id="1150625.Q75_15365"/>
<dbReference type="PANTHER" id="PTHR33392">
    <property type="entry name" value="POLYISOPRENYL-TEICHOIC ACID--PEPTIDOGLYCAN TEICHOIC ACID TRANSFERASE TAGU"/>
    <property type="match status" value="1"/>
</dbReference>
<keyword evidence="5" id="KW-0472">Membrane</keyword>
<dbReference type="EMBL" id="LDYG01000051">
    <property type="protein sequence ID" value="KUP04378.1"/>
    <property type="molecule type" value="Genomic_DNA"/>
</dbReference>